<dbReference type="OrthoDB" id="8781792at2"/>
<accession>A0A106BKS9</accession>
<dbReference type="Proteomes" id="UP000064243">
    <property type="component" value="Unassembled WGS sequence"/>
</dbReference>
<organism evidence="1 2">
    <name type="scientific">Thiobacillus denitrificans</name>
    <dbReference type="NCBI Taxonomy" id="36861"/>
    <lineage>
        <taxon>Bacteria</taxon>
        <taxon>Pseudomonadati</taxon>
        <taxon>Pseudomonadota</taxon>
        <taxon>Betaproteobacteria</taxon>
        <taxon>Nitrosomonadales</taxon>
        <taxon>Thiobacillaceae</taxon>
        <taxon>Thiobacillus</taxon>
    </lineage>
</organism>
<dbReference type="AlphaFoldDB" id="A0A106BKS9"/>
<evidence type="ECO:0000313" key="1">
    <source>
        <dbReference type="EMBL" id="KVW94297.1"/>
    </source>
</evidence>
<gene>
    <name evidence="1" type="ORF">ABW22_12985</name>
</gene>
<protein>
    <recommendedName>
        <fullName evidence="3">DUF3368 domain-containing protein</fullName>
    </recommendedName>
</protein>
<evidence type="ECO:0008006" key="3">
    <source>
        <dbReference type="Google" id="ProtNLM"/>
    </source>
</evidence>
<keyword evidence="2" id="KW-1185">Reference proteome</keyword>
<proteinExistence type="predicted"/>
<evidence type="ECO:0000313" key="2">
    <source>
        <dbReference type="Proteomes" id="UP000064243"/>
    </source>
</evidence>
<dbReference type="RefSeq" id="WP_059757405.1">
    <property type="nucleotide sequence ID" value="NZ_LDUG01000036.1"/>
</dbReference>
<reference evidence="1 2" key="1">
    <citation type="journal article" date="2015" name="Appl. Environ. Microbiol.">
        <title>Aerobic and Anaerobic Thiosulfate Oxidation by a Cold-Adapted, Subglacial Chemoautotroph.</title>
        <authorList>
            <person name="Harrold Z.R."/>
            <person name="Skidmore M.L."/>
            <person name="Hamilton T.L."/>
            <person name="Desch L."/>
            <person name="Amada K."/>
            <person name="van Gelder W."/>
            <person name="Glover K."/>
            <person name="Roden E.E."/>
            <person name="Boyd E.S."/>
        </authorList>
    </citation>
    <scope>NUCLEOTIDE SEQUENCE [LARGE SCALE GENOMIC DNA]</scope>
    <source>
        <strain evidence="1 2">RG</strain>
    </source>
</reference>
<sequence length="179" mass="20060">MSASVALLPDAGPLITLAYADALDLLFKPGWPLVLVDMVLHEVTRQQTPTSEKLARWVEANKVSVRTTRTFQHYQQTLAAEAVGVRKSNLGELAIQETMNDFALEEFSLGQPRKTGVFLFEDHKIARASFLVPDNCRKISTRAFLIFLEQKGWLASATEIERQAIQAGRNFSSLRFPPE</sequence>
<dbReference type="EMBL" id="LDUG01000036">
    <property type="protein sequence ID" value="KVW94297.1"/>
    <property type="molecule type" value="Genomic_DNA"/>
</dbReference>
<name>A0A106BKS9_THIDE</name>
<dbReference type="PATRIC" id="fig|36861.3.peg.2384"/>
<comment type="caution">
    <text evidence="1">The sequence shown here is derived from an EMBL/GenBank/DDBJ whole genome shotgun (WGS) entry which is preliminary data.</text>
</comment>